<dbReference type="Proteomes" id="UP001333102">
    <property type="component" value="Chromosome"/>
</dbReference>
<dbReference type="PANTHER" id="PTHR43840:SF15">
    <property type="entry name" value="MITOCHONDRIAL METAL TRANSPORTER 1-RELATED"/>
    <property type="match status" value="1"/>
</dbReference>
<dbReference type="Gene3D" id="3.30.70.1350">
    <property type="entry name" value="Cation efflux protein, cytoplasmic domain"/>
    <property type="match status" value="1"/>
</dbReference>
<reference evidence="11" key="1">
    <citation type="submission" date="2023-12" db="EMBL/GenBank/DDBJ databases">
        <title>Novel isolates from deep terrestrial aquifers shed light on the physiology and ecology of the class Limnochordia.</title>
        <authorList>
            <person name="Karnachuk O.V."/>
            <person name="Lukina A.P."/>
            <person name="Avakyan M.R."/>
            <person name="Kadnikov V."/>
            <person name="Begmatov S."/>
            <person name="Beletsky A.V."/>
            <person name="Mardanov A.V."/>
            <person name="Ravin N.V."/>
        </authorList>
    </citation>
    <scope>NUCLEOTIDE SEQUENCE [LARGE SCALE GENOMIC DNA]</scope>
    <source>
        <strain evidence="11">LN</strain>
    </source>
</reference>
<dbReference type="Pfam" id="PF16916">
    <property type="entry name" value="ZT_dimer"/>
    <property type="match status" value="1"/>
</dbReference>
<dbReference type="EMBL" id="CP141614">
    <property type="protein sequence ID" value="WRP15505.1"/>
    <property type="molecule type" value="Genomic_DNA"/>
</dbReference>
<evidence type="ECO:0000259" key="8">
    <source>
        <dbReference type="Pfam" id="PF01545"/>
    </source>
</evidence>
<feature type="transmembrane region" description="Helical" evidence="7">
    <location>
        <begin position="12"/>
        <end position="34"/>
    </location>
</feature>
<evidence type="ECO:0000256" key="4">
    <source>
        <dbReference type="ARBA" id="ARBA00022692"/>
    </source>
</evidence>
<evidence type="ECO:0000256" key="5">
    <source>
        <dbReference type="ARBA" id="ARBA00022989"/>
    </source>
</evidence>
<dbReference type="InterPro" id="IPR027469">
    <property type="entry name" value="Cation_efflux_TMD_sf"/>
</dbReference>
<accession>A0ABZ1BRR5</accession>
<keyword evidence="11" id="KW-1185">Reference proteome</keyword>
<feature type="domain" description="Cation efflux protein cytoplasmic" evidence="9">
    <location>
        <begin position="209"/>
        <end position="285"/>
    </location>
</feature>
<keyword evidence="5 7" id="KW-1133">Transmembrane helix</keyword>
<name>A0ABZ1BRR5_9FIRM</name>
<organism evidence="10 11">
    <name type="scientific">Geochorda subterranea</name>
    <dbReference type="NCBI Taxonomy" id="3109564"/>
    <lineage>
        <taxon>Bacteria</taxon>
        <taxon>Bacillati</taxon>
        <taxon>Bacillota</taxon>
        <taxon>Limnochordia</taxon>
        <taxon>Limnochordales</taxon>
        <taxon>Geochordaceae</taxon>
        <taxon>Geochorda</taxon>
    </lineage>
</organism>
<comment type="similarity">
    <text evidence="2">Belongs to the cation diffusion facilitator (CDF) transporter (TC 2.A.4) family.</text>
</comment>
<dbReference type="SUPFAM" id="SSF161111">
    <property type="entry name" value="Cation efflux protein transmembrane domain-like"/>
    <property type="match status" value="1"/>
</dbReference>
<keyword evidence="4 7" id="KW-0812">Transmembrane</keyword>
<evidence type="ECO:0000256" key="3">
    <source>
        <dbReference type="ARBA" id="ARBA00022448"/>
    </source>
</evidence>
<evidence type="ECO:0000256" key="6">
    <source>
        <dbReference type="ARBA" id="ARBA00023136"/>
    </source>
</evidence>
<feature type="transmembrane region" description="Helical" evidence="7">
    <location>
        <begin position="179"/>
        <end position="197"/>
    </location>
</feature>
<proteinExistence type="inferred from homology"/>
<evidence type="ECO:0000259" key="9">
    <source>
        <dbReference type="Pfam" id="PF16916"/>
    </source>
</evidence>
<evidence type="ECO:0000256" key="1">
    <source>
        <dbReference type="ARBA" id="ARBA00004141"/>
    </source>
</evidence>
<comment type="subcellular location">
    <subcellularLocation>
        <location evidence="1">Membrane</location>
        <topology evidence="1">Multi-pass membrane protein</topology>
    </subcellularLocation>
</comment>
<feature type="transmembrane region" description="Helical" evidence="7">
    <location>
        <begin position="155"/>
        <end position="173"/>
    </location>
</feature>
<dbReference type="Pfam" id="PF01545">
    <property type="entry name" value="Cation_efflux"/>
    <property type="match status" value="1"/>
</dbReference>
<dbReference type="Gene3D" id="1.20.1510.10">
    <property type="entry name" value="Cation efflux protein transmembrane domain"/>
    <property type="match status" value="1"/>
</dbReference>
<dbReference type="SUPFAM" id="SSF160240">
    <property type="entry name" value="Cation efflux protein cytoplasmic domain-like"/>
    <property type="match status" value="1"/>
</dbReference>
<evidence type="ECO:0000256" key="7">
    <source>
        <dbReference type="SAM" id="Phobius"/>
    </source>
</evidence>
<dbReference type="InterPro" id="IPR002524">
    <property type="entry name" value="Cation_efflux"/>
</dbReference>
<keyword evidence="3" id="KW-0813">Transport</keyword>
<dbReference type="InterPro" id="IPR050291">
    <property type="entry name" value="CDF_Transporter"/>
</dbReference>
<feature type="transmembrane region" description="Helical" evidence="7">
    <location>
        <begin position="113"/>
        <end position="134"/>
    </location>
</feature>
<feature type="domain" description="Cation efflux protein transmembrane" evidence="8">
    <location>
        <begin position="14"/>
        <end position="204"/>
    </location>
</feature>
<dbReference type="InterPro" id="IPR027470">
    <property type="entry name" value="Cation_efflux_CTD"/>
</dbReference>
<dbReference type="InterPro" id="IPR036837">
    <property type="entry name" value="Cation_efflux_CTD_sf"/>
</dbReference>
<evidence type="ECO:0000256" key="2">
    <source>
        <dbReference type="ARBA" id="ARBA00008114"/>
    </source>
</evidence>
<gene>
    <name evidence="10" type="ORF">VLY81_04900</name>
</gene>
<dbReference type="PANTHER" id="PTHR43840">
    <property type="entry name" value="MITOCHONDRIAL METAL TRANSPORTER 1-RELATED"/>
    <property type="match status" value="1"/>
</dbReference>
<dbReference type="RefSeq" id="WP_324669911.1">
    <property type="nucleotide sequence ID" value="NZ_CP141614.1"/>
</dbReference>
<evidence type="ECO:0000313" key="10">
    <source>
        <dbReference type="EMBL" id="WRP15505.1"/>
    </source>
</evidence>
<dbReference type="InterPro" id="IPR058533">
    <property type="entry name" value="Cation_efflux_TM"/>
</dbReference>
<keyword evidence="6 7" id="KW-0472">Membrane</keyword>
<sequence>MASARVSRGIRVGLVTIVVNLVLAAAKVAAGWWGRSYALVADGVESLTDIGTTLGFLAALQLGDRPPDADHPYGHRRLESELTRLLTLGLIAAGGLIGWQSLRSLGQPLRPDWVVPAVALVSIGVKEWMFHYTVRAGRRLASPALVANAWHHRSDALTSVVTLVAVVGAILGWPWLDPLAGLTVAGVIVWVAARLYWRATRELIDTAPPRPIMRRLMDTARKTPGVQRVMRLRARLHGDRVLADLVIAVDPGLTVERGHDIAESVEQALHRALPELLDVTVHVEPGLSRSAR</sequence>
<evidence type="ECO:0000313" key="11">
    <source>
        <dbReference type="Proteomes" id="UP001333102"/>
    </source>
</evidence>
<dbReference type="NCBIfam" id="TIGR01297">
    <property type="entry name" value="CDF"/>
    <property type="match status" value="1"/>
</dbReference>
<protein>
    <submittedName>
        <fullName evidence="10">Cation diffusion facilitator family transporter</fullName>
    </submittedName>
</protein>